<dbReference type="SMART" id="SM00028">
    <property type="entry name" value="TPR"/>
    <property type="match status" value="2"/>
</dbReference>
<feature type="compositionally biased region" description="Basic and acidic residues" evidence="4">
    <location>
        <begin position="254"/>
        <end position="265"/>
    </location>
</feature>
<dbReference type="InterPro" id="IPR019734">
    <property type="entry name" value="TPR_rpt"/>
</dbReference>
<evidence type="ECO:0000256" key="1">
    <source>
        <dbReference type="ARBA" id="ARBA00022737"/>
    </source>
</evidence>
<feature type="repeat" description="TPR" evidence="3">
    <location>
        <begin position="86"/>
        <end position="119"/>
    </location>
</feature>
<dbReference type="InterPro" id="IPR013105">
    <property type="entry name" value="TPR_2"/>
</dbReference>
<feature type="transmembrane region" description="Helical" evidence="5">
    <location>
        <begin position="6"/>
        <end position="22"/>
    </location>
</feature>
<keyword evidence="5" id="KW-1133">Transmembrane helix</keyword>
<dbReference type="PROSITE" id="PS50005">
    <property type="entry name" value="TPR"/>
    <property type="match status" value="1"/>
</dbReference>
<feature type="region of interest" description="Disordered" evidence="4">
    <location>
        <begin position="133"/>
        <end position="289"/>
    </location>
</feature>
<accession>A0A9Q4PSM3</accession>
<dbReference type="Pfam" id="PF07719">
    <property type="entry name" value="TPR_2"/>
    <property type="match status" value="1"/>
</dbReference>
<reference evidence="6" key="1">
    <citation type="submission" date="2022-12" db="EMBL/GenBank/DDBJ databases">
        <title>Species Delineation and Comparative Genomics within the Campylobacter ureolyticus Complex.</title>
        <authorList>
            <person name="Maki J."/>
            <person name="Howard M."/>
            <person name="Connelly S."/>
            <person name="Hardy D.J."/>
            <person name="Cameron A."/>
        </authorList>
    </citation>
    <scope>NUCLEOTIDE SEQUENCE</scope>
    <source>
        <strain evidence="6">URMC_787</strain>
    </source>
</reference>
<keyword evidence="5" id="KW-0812">Transmembrane</keyword>
<dbReference type="RefSeq" id="WP_269484881.1">
    <property type="nucleotide sequence ID" value="NZ_JAPXGO010000005.1"/>
</dbReference>
<dbReference type="SUPFAM" id="SSF48452">
    <property type="entry name" value="TPR-like"/>
    <property type="match status" value="1"/>
</dbReference>
<dbReference type="InterPro" id="IPR011990">
    <property type="entry name" value="TPR-like_helical_dom_sf"/>
</dbReference>
<evidence type="ECO:0000256" key="4">
    <source>
        <dbReference type="SAM" id="MobiDB-lite"/>
    </source>
</evidence>
<organism evidence="6 7">
    <name type="scientific">Campylobacter ureolyticus</name>
    <dbReference type="NCBI Taxonomy" id="827"/>
    <lineage>
        <taxon>Bacteria</taxon>
        <taxon>Pseudomonadati</taxon>
        <taxon>Campylobacterota</taxon>
        <taxon>Epsilonproteobacteria</taxon>
        <taxon>Campylobacterales</taxon>
        <taxon>Campylobacteraceae</taxon>
        <taxon>Campylobacter</taxon>
    </lineage>
</organism>
<feature type="compositionally biased region" description="Low complexity" evidence="4">
    <location>
        <begin position="134"/>
        <end position="144"/>
    </location>
</feature>
<evidence type="ECO:0000256" key="2">
    <source>
        <dbReference type="ARBA" id="ARBA00022803"/>
    </source>
</evidence>
<feature type="compositionally biased region" description="Low complexity" evidence="4">
    <location>
        <begin position="152"/>
        <end position="171"/>
    </location>
</feature>
<comment type="caution">
    <text evidence="6">The sequence shown here is derived from an EMBL/GenBank/DDBJ whole genome shotgun (WGS) entry which is preliminary data.</text>
</comment>
<dbReference type="Gene3D" id="1.25.40.10">
    <property type="entry name" value="Tetratricopeptide repeat domain"/>
    <property type="match status" value="2"/>
</dbReference>
<keyword evidence="1" id="KW-0677">Repeat</keyword>
<dbReference type="Proteomes" id="UP001075225">
    <property type="component" value="Unassembled WGS sequence"/>
</dbReference>
<evidence type="ECO:0000313" key="6">
    <source>
        <dbReference type="EMBL" id="MCZ6160147.1"/>
    </source>
</evidence>
<evidence type="ECO:0000256" key="5">
    <source>
        <dbReference type="SAM" id="Phobius"/>
    </source>
</evidence>
<feature type="compositionally biased region" description="Basic and acidic residues" evidence="4">
    <location>
        <begin position="188"/>
        <end position="243"/>
    </location>
</feature>
<gene>
    <name evidence="6" type="ORF">O6B32_06605</name>
</gene>
<keyword evidence="2 3" id="KW-0802">TPR repeat</keyword>
<name>A0A9Q4PSM3_9BACT</name>
<sequence length="330" mass="38889">MRYYTGFILSILGIILILFFKYPEFSTISKAKESFNLKDYKKAAEFYNKIERPKAKYNEGVANYKDGNFSQALQNFKDVKDDNLSFERLHNLGNTYANLHDFNKSILSYEKALKIKEDNETRFNLELIKKIQDQNKTQNNQNSDNNKEQNQDKNQNSNQNSDKNSKQNSQNSKDENEQNENQQNSDKQNSEKNEQQNDKQNDNKSNENQEDKNNQETEQNNDKEENKNNQENEQSDDKQENKQNENNNIAQKSIENEQKEDENKENQNVGKQVENKKDDKIDEIPADIKPISDMEEAKWQKALEHRNIGTFLMPIGERDHKSEDKNVKPW</sequence>
<evidence type="ECO:0000313" key="7">
    <source>
        <dbReference type="Proteomes" id="UP001075225"/>
    </source>
</evidence>
<dbReference type="AlphaFoldDB" id="A0A9Q4PSM3"/>
<proteinExistence type="predicted"/>
<protein>
    <submittedName>
        <fullName evidence="6">Tetratricopeptide repeat protein</fullName>
    </submittedName>
</protein>
<evidence type="ECO:0000256" key="3">
    <source>
        <dbReference type="PROSITE-ProRule" id="PRU00339"/>
    </source>
</evidence>
<keyword evidence="5" id="KW-0472">Membrane</keyword>
<dbReference type="EMBL" id="JAPXGO010000005">
    <property type="protein sequence ID" value="MCZ6160147.1"/>
    <property type="molecule type" value="Genomic_DNA"/>
</dbReference>
<feature type="compositionally biased region" description="Basic and acidic residues" evidence="4">
    <location>
        <begin position="273"/>
        <end position="283"/>
    </location>
</feature>